<dbReference type="GO" id="GO:0006879">
    <property type="term" value="P:intracellular iron ion homeostasis"/>
    <property type="evidence" value="ECO:0007669"/>
    <property type="project" value="UniProtKB-ARBA"/>
</dbReference>
<dbReference type="SUPFAM" id="SSF52777">
    <property type="entry name" value="CoA-dependent acyltransferases"/>
    <property type="match status" value="11"/>
</dbReference>
<evidence type="ECO:0000256" key="4">
    <source>
        <dbReference type="ARBA" id="ARBA00022598"/>
    </source>
</evidence>
<dbReference type="FunFam" id="3.30.300.30:FF:000015">
    <property type="entry name" value="Nonribosomal peptide synthase SidD"/>
    <property type="match status" value="2"/>
</dbReference>
<dbReference type="InterPro" id="IPR045851">
    <property type="entry name" value="AMP-bd_C_sf"/>
</dbReference>
<dbReference type="GO" id="GO:0016874">
    <property type="term" value="F:ligase activity"/>
    <property type="evidence" value="ECO:0007669"/>
    <property type="project" value="UniProtKB-KW"/>
</dbReference>
<evidence type="ECO:0000256" key="2">
    <source>
        <dbReference type="ARBA" id="ARBA00022450"/>
    </source>
</evidence>
<keyword evidence="2" id="KW-0596">Phosphopantetheine</keyword>
<proteinExistence type="predicted"/>
<dbReference type="Gene3D" id="3.30.559.10">
    <property type="entry name" value="Chloramphenicol acetyltransferase-like domain"/>
    <property type="match status" value="5"/>
</dbReference>
<name>A0A507E6A8_9FUNG</name>
<dbReference type="STRING" id="109895.A0A507E6A8"/>
<gene>
    <name evidence="7" type="ORF">PhCBS80983_g02352</name>
</gene>
<feature type="domain" description="Carrier" evidence="6">
    <location>
        <begin position="823"/>
        <end position="896"/>
    </location>
</feature>
<comment type="pathway">
    <text evidence="1">Siderophore biosynthesis.</text>
</comment>
<comment type="caution">
    <text evidence="7">The sequence shown here is derived from an EMBL/GenBank/DDBJ whole genome shotgun (WGS) entry which is preliminary data.</text>
</comment>
<feature type="domain" description="Carrier" evidence="6">
    <location>
        <begin position="1426"/>
        <end position="1503"/>
    </location>
</feature>
<keyword evidence="8" id="KW-1185">Reference proteome</keyword>
<evidence type="ECO:0000313" key="8">
    <source>
        <dbReference type="Proteomes" id="UP000318582"/>
    </source>
</evidence>
<keyword evidence="3" id="KW-0597">Phosphoprotein</keyword>
<dbReference type="InterPro" id="IPR001242">
    <property type="entry name" value="Condensation_dom"/>
</dbReference>
<dbReference type="GO" id="GO:0043041">
    <property type="term" value="P:amino acid activation for nonribosomal peptide biosynthetic process"/>
    <property type="evidence" value="ECO:0007669"/>
    <property type="project" value="TreeGrafter"/>
</dbReference>
<dbReference type="InterPro" id="IPR020845">
    <property type="entry name" value="AMP-binding_CS"/>
</dbReference>
<dbReference type="FunFam" id="3.40.50.980:FF:000001">
    <property type="entry name" value="Non-ribosomal peptide synthetase"/>
    <property type="match status" value="3"/>
</dbReference>
<protein>
    <recommendedName>
        <fullName evidence="6">Carrier domain-containing protein</fullName>
    </recommendedName>
</protein>
<dbReference type="SMART" id="SM00823">
    <property type="entry name" value="PKS_PP"/>
    <property type="match status" value="5"/>
</dbReference>
<accession>A0A507E6A8</accession>
<sequence length="5303" mass="584367">MIGQNSSTKSEKLVTRFPSLTGKAPSTQDETTRKIYTASSRHADASPQDFLALCKQQFNGEHAIPSVIHAAWAHLLRCYVGQEAVGFLSAAYNGDDASPAVSHFTLDFMSTTTNNDLVGLVEKTLSSCSPLAVDEVAGALNGSSTVLSTRKIDKLNSPKDDPWSNSESDVQKPDLQLHFSYMDSAFEITLTWSSTLFSQSHGDRLILQLRVIMDFIVASPAKPALSLDFDRLPEHELSIVNPSPVRRLKDNEDGPKLLHHFFEMQAEKYPDRPALEFLHSLETRERTLWTYSELNSRATRLSQHLLSLFNLQPDDKIPIFATLSPNSYVAILAILKAGCAYVPLSSDSPVDRVQFVAGDVDAKLMLTDAACLGKCAGLDVTLVNMDDPEVSQLMSSTAPIDPETVHKVKVQPGHLAYCMYTSGSTGKPKGVQLMHKNGVESILAHHPIIPHSPPDANIHEKWLHFAALTFDVSVYEIFFPFSTAMCIATTTREQLLSRLEDTMNELQVTHTELTPTVAGVITRKNVPTVKTLLTIGEMLTQYVVDEWAVDGSLHNAYGPTECAIHCTMAASFDPTVKPSNIGLPLDSCSLYVMTTKNLYNTDTRFSVPVGFVGELYVGGDQVARGYINRPEATAAAFFPDPANLGDQIYATGDLVRLLDNGTMEFVGRVSEDEQVKLRGQRIELGEISHVVARADPAISSVATIVIATGENGQGSKLLVTFVAVRFDDAHGFDGKQICEVDTTKVYRWQEVEDACRDIATKTLPPYMIPNTLILISDIPRNLSGKTDRKVLQRIYAEYRVATISTEKELDDSTLIEESMWTNDPTLTAVRDVLAKLSDMPVQRMRPQSSLPQLGIDSLGAMVLCARLRENGMNVTVGSVLQNPTVEGIAKAITLHASQASFVDMTLANSWADLPGKVADELGVSPSQIHDVYPCVPVQDAMITENLKTSGRRYMNSMLWKIDGKHNDFSRIQRAWENMVANVDALRTGFVLADGYEQPSSFLQVVWKPSIHRAWDGHVQVQTEQDLHKSVDLHKREARQWGRDADLSIPPVFCRLIQCVANGTTYLSLVMHHAIHDGWSVPLLMRGLQGLYSFAVVKSSPSHAPSLTLYLSEHLTGAPISPRPGSRDMVQYYYAHQPAAAEEFWVQAFADVKTADVGSFPKLTKTSLPSTDTIHAIRMTSVMSSSMFDQCCSAMNSSPQVLVQIAWARLLSQYTGKHDTMFGTVLSGRGAPVDGVDQLVGCLTQVIPCFVRVTENNVQGMLEKVGKHNIGVLDHAWIKVARIATLLNLEAANKDFGKQLFDTFVIYQKVSTTTASEQLVSVIDSEDLFEHHIIMEIEPKGDDLILTIRCQDNIVPASHAQTLLDLFQHLLVDTIQKGMNRNLNVSAPTPSSVLTPPASPTLANLKHALAEYAAEKKVSRKTVPDDTPWTETELKIRALMAGLAKVTPESIGRNTTLFQLGLDSIGAIQLSSRLRKQEDIHLSMIDIMQNPTVGRLGKILSSRSVAILTEGDEVTLDSVRAQFNKFSDEVREALRNATDRPPHLELSNVECIYPCVAMQESMWAKALHDSNRTYLNQFTLDLEPFVDELRLKEAWKQVIAQNDVLRTTIIHSPNPADGHLFAQVVCREPDIRWEVLTLDHMKDLEATKDKIQKDLRANGLLAGPPLAFSYIKSPLEAALVVTIHHVIFDGTSWSLMLEDVTNAYYGKEIAKRAPFSWAVERIVAKTVHDSQAKEMWKAHLNGYEPAPFPDVSGAPSPDEEYHDVEKTIAMPLSEMEGACRALGTTLQSIGIAAWSTVLSAYLGKKDVVFGLVLSGRNGSDDEWVNVIGPCINTLPCRIQTEGNETYKDLLNIVNTEYSELLSQQHTPLRSIQRWAGATDRHPLFDTLFLYDKRTGTDETKYNVPWFKHFDVLTAIETAIAMEMKAIEGKGLVLFGGFRNSVLSRAQSAILCEQFESIFIDILTNSQKIVASSLPRSLQSITNAPATHFKVPSHIKYMHSWVEHHAQHHPSHVALEFAYEISEQGNRTSEWTFKELNEKANQIANYLLSHGVKVEDKVLICMPRCPWLYASILGVSKAGAGYVPIDPDSPADRKQYILEDTQALLILTSAHLRKDFQDGVTLIELDNPETEMEVAGHSAQNPTVGRLGPENLAYVLYTSGTSGVPKGVLVEHRNVVQATAAFCDLIPFTADSKLLQMASIAFDVSVFEFMLSWSNAIRLCAAPKEVILKDLELTIRSMKVSHADLTPSLASTIRCENVPTMKLLVSGGEALTRQVLNEWVGRVRVCNGYGPTEATIGCTMLCGVQRIHKTNNIGSMYKNASGFIMAVDRPLNPVMRGAQGELCVGGPLVSRGYLNRDDLTEAAFVYWKDPLSGTVERLYRTGDLARLMPDDTIEFLGRASSGQVKINGIRIELDEVSQVLKDVNENVRTAVTLMAQHPQLQKRQLISFIVLRDQPEAAECVMVEEDAQSAETLSEIMASAKRKLPLYMVPRRILLINRIPVGPTGKIDDKLLVRLYQEKAAQRSGDASSDTRYSKTEEILRGALARVAKMAVEEVTRSMTVFELGVDSLSSIAVSALLRKEGIDLAVSDILQLAVVGDIAAFIDSKRAPVGQQEKDARLEEARRQMRHYNTRVTDVITKKLDITLDEISSVYPCTALQEGMITQTLHSSESLYINHFVFRMEDTADVTKLEEAWMQVIATSEMLRTAFQSVEQTGGYAQYVYKSVNNALHNWVALECATHEQLLENVRLWKTDVLQGLEAGVPPLRTRLVQVGSERIIVLIIHHALYDGFSLPLLLEDVQKRYFGLSVVPRTPFSAFIEHALASDADADRSFWKQKLQNCSTVPFPSLTRTRIADDDPTVHHVTLSSRLSLSHVENACKQLGTTVQALGISAWAKLLSYYVGETDVTVGLVLSGRTIPVEGVEHIAAPCFNTIPFRVQLDNAQTNRDLVRNVNADNSAVLQHQHASLRSIQKWVDRSHDRPLFDTLFLYQKGSPEDELRQFDPVWQELDAMADPEYPISIELSANTSGELTVSAACKGNFMTKEQSQQMLNSLDALMTHIVEHPDAIIKDIEDAQFPMESLSISNHSPSEFTDEETGNQLTHGLFERHAATHPDNIALEWTSEISANTITEKWTYDELDREANKVANLLVSTVLTASSIESRLICISMDKSPLLYAAILGVLKSGAAYIPIDPALPSERKRYMMSDSGAKCVLTNQRWAENFGQGIDTIILDDSSALSEQQDTKPTVDIPPEHLAYCLYTSGSTGLPKGVKISHKSTAQCLKAFAVVRGIWHNTRYLQFATCSFDVSIYETFSAWNEGMVLCSAPQDVMLQDLELTLNVLKITHFGCSRSLAALIRKENVPHLRVLASGGEALTQKIVSQWAGHDDFALANAYGPSECTIGCTLNMAVKADAKPNDIGIPLPSCSAYVIGSNMQVLPIGAIGELVIGGINVAEGYLNRPELTAEKFINLKLPGGKCVRAYRTGDFTSMLADGSLLFAGRMDSQIKLNGIRIELSEISTVLSQADEGVENIATLVLRHPQLERDQLISFISLKRSAEERADQQLQPQLIPLDSTTPPSLAPIQKAMGMATRRLPMYMVPARMFIAQPMPIGNTGKIDNNELKKMFTEMDVTSLIAGEADGEADSGAWTQDELKMRKLLARVANIPEDSIGKGSSIFQLGLDSISAIRLAANFKEEGFQLLVSDIMRHATIERMLAFLSEKGSLAGDKNVEEAENLVEHRKMLEDFEKRALDAVTKGLGVERDALTAAYPCTPLQEGMIAHTLISNGELYLNHTVLDLDAAVDTDKLRQAWTSVIANNDILRTSFHSIEDSLSTQVQVVHRDANITWSEVSVASEEELATVSESHIQKITENLRSLQEPPIAFGVINGPTSRKLILTLHHAMYDGFSLPQILQDVALLYRGVSLSRRPSFRNLVEYITSCPEEESRAYWTSHLENATPSLIPDDLRGTFLRTNEKIADQHIFSMPLASLAAKCQELQVSLQSVGQAAWGKLLCGYLGELDVMFGHVVSGRLVPVEGAEKIIGPAFNTIPCRVRLHQDSTNEDLLREVHNANVDGILFQHTPLKSITKWSGLSGGQALFNTLFVFQSNEQTEGDDILWTIADGKVELDYSLALEMVITGEGVILQAACKLEIMPKEHLRLVLQQLDGIIVDLLTRPESSARSYGTHIPEAAMAKINRNVSSVLGNDLPLLHSRIEEHGRKIPDHPALQFATGFTAEGMPVFTTLTYGEINRKANQLAHMLLKGGVSSEQIIPICLDRSPWMYIAIYAVLKAGAAYVPIDPAAPIDRKRYIISDVAATLMITSPDLLFELMEDAPDCENLSMMCVDDDLEPVLASFPETAPAIEIKARHLAYCLYTSGTTGQPKGVLIEHGCAASALAEMRMRHALRLDSKMLQFASSTFDVSVYEMFAGATLVTAGKDHLLSNLSLLIRTAKITLANLTPTLVSHTMRRADLPSLELLCVGGESLTQRILDEWTGMLANAYGPTECTIGCTILLPVPTNARPSNIGKAFDSCSAFVLSDALEILPRGAVGELCIAGPQVARGYLGRPQLTAEKFVEIPDIGRVYRTGDVVKLLADDTVIFLGRKDEQVKMNGLRIEMGEITAVMAACRPEVTDAVTFVLRHPQQSRDQIVSFIAVSRKNENASEPVKVLAKGDDAGLAVQVVQSALVNARSTLPAYMVPSSIIVVNKLPRGLTNKADRAALAAMFYSASLADIAMWMGEEADSGVWTELEETLQGVLAEVSKLPLADVGRTTSIFHLGLDSISAILVTAKLRKRGLHLAVGDILQNPTIKQMALAELAKRSEDLPLAPTIEITSVVAATLGESFTEHHLLDILKVERANILKVLPITPGQQFTISGWMALEGKTFMPSFSFVMRERFNDAHLKSAWKAVVQRHEILRTCFVPTQDATIPIVQVVLAEAEVDWTEIALEKDFDLDSVTEHISLEQSKRVGLQTPPIRLRLVRFADAAVFMITLHHALYDGVSISMLKGDLEAAYDVATGGQSSMAVLGDFNAFVEHTFYKSQDEIAQQYWKSHLENCSPTILPAMNADVSDAAPTKLLRAGAIDDITAYESECVKLGVTFQSMMLAAWGKVLGDITDTDNPVYGMYHSGRSAPVDGIEHLMAPTINILPLAVSNARGQDLVEIARNIQKDLAQQHTHTQISMSTILGWAGHGTKPMLNTYLNYLRLPSVSGKSAGGEVFELIEWNASSVDRMSAITLQPQTSVPFRELFDCPLALPQTDLDIEISIRGSRLDLGVFCESHIISKEKAEMIVKEMCDMVTKALSVAESAR</sequence>
<dbReference type="InterPro" id="IPR000873">
    <property type="entry name" value="AMP-dep_synth/lig_dom"/>
</dbReference>
<dbReference type="InterPro" id="IPR023213">
    <property type="entry name" value="CAT-like_dom_sf"/>
</dbReference>
<evidence type="ECO:0000259" key="6">
    <source>
        <dbReference type="PROSITE" id="PS50075"/>
    </source>
</evidence>
<evidence type="ECO:0000256" key="1">
    <source>
        <dbReference type="ARBA" id="ARBA00004924"/>
    </source>
</evidence>
<dbReference type="InterPro" id="IPR010071">
    <property type="entry name" value="AA_adenyl_dom"/>
</dbReference>
<dbReference type="InterPro" id="IPR020806">
    <property type="entry name" value="PKS_PP-bd"/>
</dbReference>
<dbReference type="GO" id="GO:0009267">
    <property type="term" value="P:cellular response to starvation"/>
    <property type="evidence" value="ECO:0007669"/>
    <property type="project" value="UniProtKB-ARBA"/>
</dbReference>
<dbReference type="Gene3D" id="3.40.50.12780">
    <property type="entry name" value="N-terminal domain of ligase-like"/>
    <property type="match status" value="4"/>
</dbReference>
<dbReference type="Gene3D" id="3.30.559.30">
    <property type="entry name" value="Nonribosomal peptide synthetase, condensation domain"/>
    <property type="match status" value="5"/>
</dbReference>
<dbReference type="SUPFAM" id="SSF56801">
    <property type="entry name" value="Acetyl-CoA synthetase-like"/>
    <property type="match status" value="4"/>
</dbReference>
<dbReference type="Proteomes" id="UP000318582">
    <property type="component" value="Unassembled WGS sequence"/>
</dbReference>
<organism evidence="7 8">
    <name type="scientific">Powellomyces hirtus</name>
    <dbReference type="NCBI Taxonomy" id="109895"/>
    <lineage>
        <taxon>Eukaryota</taxon>
        <taxon>Fungi</taxon>
        <taxon>Fungi incertae sedis</taxon>
        <taxon>Chytridiomycota</taxon>
        <taxon>Chytridiomycota incertae sedis</taxon>
        <taxon>Chytridiomycetes</taxon>
        <taxon>Spizellomycetales</taxon>
        <taxon>Powellomycetaceae</taxon>
        <taxon>Powellomyces</taxon>
    </lineage>
</organism>
<dbReference type="InterPro" id="IPR042099">
    <property type="entry name" value="ANL_N_sf"/>
</dbReference>
<dbReference type="PROSITE" id="PS00012">
    <property type="entry name" value="PHOSPHOPANTETHEINE"/>
    <property type="match status" value="4"/>
</dbReference>
<dbReference type="PROSITE" id="PS50075">
    <property type="entry name" value="CARRIER"/>
    <property type="match status" value="5"/>
</dbReference>
<dbReference type="GO" id="GO:0005737">
    <property type="term" value="C:cytoplasm"/>
    <property type="evidence" value="ECO:0007669"/>
    <property type="project" value="TreeGrafter"/>
</dbReference>
<evidence type="ECO:0000256" key="3">
    <source>
        <dbReference type="ARBA" id="ARBA00022553"/>
    </source>
</evidence>
<dbReference type="Gene3D" id="1.10.1200.10">
    <property type="entry name" value="ACP-like"/>
    <property type="match status" value="5"/>
</dbReference>
<dbReference type="FunFam" id="3.40.50.12780:FF:000024">
    <property type="entry name" value="Nonribosomal siderophore peptide synthase SidC"/>
    <property type="match status" value="4"/>
</dbReference>
<evidence type="ECO:0000256" key="5">
    <source>
        <dbReference type="SAM" id="MobiDB-lite"/>
    </source>
</evidence>
<evidence type="ECO:0000313" key="7">
    <source>
        <dbReference type="EMBL" id="TPX59613.1"/>
    </source>
</evidence>
<dbReference type="Pfam" id="PF00501">
    <property type="entry name" value="AMP-binding"/>
    <property type="match status" value="4"/>
</dbReference>
<dbReference type="Pfam" id="PF00550">
    <property type="entry name" value="PP-binding"/>
    <property type="match status" value="5"/>
</dbReference>
<feature type="domain" description="Carrier" evidence="6">
    <location>
        <begin position="3642"/>
        <end position="3718"/>
    </location>
</feature>
<dbReference type="PROSITE" id="PS00455">
    <property type="entry name" value="AMP_BINDING"/>
    <property type="match status" value="1"/>
</dbReference>
<dbReference type="InterPro" id="IPR036736">
    <property type="entry name" value="ACP-like_sf"/>
</dbReference>
<feature type="domain" description="Carrier" evidence="6">
    <location>
        <begin position="4742"/>
        <end position="4815"/>
    </location>
</feature>
<dbReference type="PANTHER" id="PTHR45527:SF1">
    <property type="entry name" value="FATTY ACID SYNTHASE"/>
    <property type="match status" value="1"/>
</dbReference>
<dbReference type="GO" id="GO:0031169">
    <property type="term" value="P:ferrichrome biosynthetic process"/>
    <property type="evidence" value="ECO:0007669"/>
    <property type="project" value="UniProtKB-ARBA"/>
</dbReference>
<dbReference type="InterPro" id="IPR006162">
    <property type="entry name" value="Ppantetheine_attach_site"/>
</dbReference>
<feature type="domain" description="Carrier" evidence="6">
    <location>
        <begin position="2532"/>
        <end position="2605"/>
    </location>
</feature>
<dbReference type="EMBL" id="QEAQ01000023">
    <property type="protein sequence ID" value="TPX59613.1"/>
    <property type="molecule type" value="Genomic_DNA"/>
</dbReference>
<feature type="region of interest" description="Disordered" evidence="5">
    <location>
        <begin position="1"/>
        <end position="32"/>
    </location>
</feature>
<dbReference type="GO" id="GO:0031177">
    <property type="term" value="F:phosphopantetheine binding"/>
    <property type="evidence" value="ECO:0007669"/>
    <property type="project" value="InterPro"/>
</dbReference>
<dbReference type="NCBIfam" id="TIGR01733">
    <property type="entry name" value="AA-adenyl-dom"/>
    <property type="match status" value="4"/>
</dbReference>
<dbReference type="FunFam" id="3.30.300.30:FF:000033">
    <property type="entry name" value="Nonribosomal siderophore peptide synthase SidC"/>
    <property type="match status" value="2"/>
</dbReference>
<dbReference type="PANTHER" id="PTHR45527">
    <property type="entry name" value="NONRIBOSOMAL PEPTIDE SYNTHETASE"/>
    <property type="match status" value="1"/>
</dbReference>
<dbReference type="NCBIfam" id="NF003417">
    <property type="entry name" value="PRK04813.1"/>
    <property type="match status" value="4"/>
</dbReference>
<dbReference type="Pfam" id="PF00668">
    <property type="entry name" value="Condensation"/>
    <property type="match status" value="5"/>
</dbReference>
<dbReference type="Gene3D" id="3.30.300.30">
    <property type="match status" value="4"/>
</dbReference>
<dbReference type="InterPro" id="IPR009081">
    <property type="entry name" value="PP-bd_ACP"/>
</dbReference>
<dbReference type="SUPFAM" id="SSF47336">
    <property type="entry name" value="ACP-like"/>
    <property type="match status" value="5"/>
</dbReference>
<keyword evidence="4" id="KW-0436">Ligase</keyword>
<dbReference type="CDD" id="cd05918">
    <property type="entry name" value="A_NRPS_SidN3_like"/>
    <property type="match status" value="4"/>
</dbReference>
<reference evidence="7 8" key="1">
    <citation type="journal article" date="2019" name="Sci. Rep.">
        <title>Comparative genomics of chytrid fungi reveal insights into the obligate biotrophic and pathogenic lifestyle of Synchytrium endobioticum.</title>
        <authorList>
            <person name="van de Vossenberg B.T.L.H."/>
            <person name="Warris S."/>
            <person name="Nguyen H.D.T."/>
            <person name="van Gent-Pelzer M.P.E."/>
            <person name="Joly D.L."/>
            <person name="van de Geest H.C."/>
            <person name="Bonants P.J.M."/>
            <person name="Smith D.S."/>
            <person name="Levesque C.A."/>
            <person name="van der Lee T.A.J."/>
        </authorList>
    </citation>
    <scope>NUCLEOTIDE SEQUENCE [LARGE SCALE GENOMIC DNA]</scope>
    <source>
        <strain evidence="7 8">CBS 809.83</strain>
    </source>
</reference>
<dbReference type="CDD" id="cd19542">
    <property type="entry name" value="CT_NRPS-like"/>
    <property type="match status" value="3"/>
</dbReference>